<dbReference type="OrthoDB" id="16535at2759"/>
<dbReference type="Pfam" id="PF06644">
    <property type="entry name" value="ATP11"/>
    <property type="match status" value="1"/>
</dbReference>
<evidence type="ECO:0000256" key="4">
    <source>
        <dbReference type="ARBA" id="ARBA00023128"/>
    </source>
</evidence>
<dbReference type="AlphaFoldDB" id="A0A1Y2HLE8"/>
<feature type="coiled-coil region" evidence="5">
    <location>
        <begin position="91"/>
        <end position="127"/>
    </location>
</feature>
<reference evidence="7 8" key="1">
    <citation type="submission" date="2016-07" db="EMBL/GenBank/DDBJ databases">
        <title>Pervasive Adenine N6-methylation of Active Genes in Fungi.</title>
        <authorList>
            <consortium name="DOE Joint Genome Institute"/>
            <person name="Mondo S.J."/>
            <person name="Dannebaum R.O."/>
            <person name="Kuo R.C."/>
            <person name="Labutti K."/>
            <person name="Haridas S."/>
            <person name="Kuo A."/>
            <person name="Salamov A."/>
            <person name="Ahrendt S.R."/>
            <person name="Lipzen A."/>
            <person name="Sullivan W."/>
            <person name="Andreopoulos W.B."/>
            <person name="Clum A."/>
            <person name="Lindquist E."/>
            <person name="Daum C."/>
            <person name="Ramamoorthy G.K."/>
            <person name="Gryganskyi A."/>
            <person name="Culley D."/>
            <person name="Magnuson J.K."/>
            <person name="James T.Y."/>
            <person name="O'Malley M.A."/>
            <person name="Stajich J.E."/>
            <person name="Spatafora J.W."/>
            <person name="Visel A."/>
            <person name="Grigoriev I.V."/>
        </authorList>
    </citation>
    <scope>NUCLEOTIDE SEQUENCE [LARGE SCALE GENOMIC DNA]</scope>
    <source>
        <strain evidence="7 8">PL171</strain>
    </source>
</reference>
<evidence type="ECO:0000256" key="3">
    <source>
        <dbReference type="ARBA" id="ARBA00022946"/>
    </source>
</evidence>
<gene>
    <name evidence="7" type="ORF">BCR44DRAFT_1434117</name>
</gene>
<comment type="subcellular location">
    <subcellularLocation>
        <location evidence="1">Mitochondrion</location>
    </subcellularLocation>
</comment>
<evidence type="ECO:0000256" key="2">
    <source>
        <dbReference type="ARBA" id="ARBA00009116"/>
    </source>
</evidence>
<keyword evidence="4" id="KW-0496">Mitochondrion</keyword>
<dbReference type="Proteomes" id="UP000193411">
    <property type="component" value="Unassembled WGS sequence"/>
</dbReference>
<protein>
    <submittedName>
        <fullName evidence="7">ATP11 protein-domain-containing protein</fullName>
    </submittedName>
</protein>
<evidence type="ECO:0000256" key="6">
    <source>
        <dbReference type="SAM" id="MobiDB-lite"/>
    </source>
</evidence>
<organism evidence="7 8">
    <name type="scientific">Catenaria anguillulae PL171</name>
    <dbReference type="NCBI Taxonomy" id="765915"/>
    <lineage>
        <taxon>Eukaryota</taxon>
        <taxon>Fungi</taxon>
        <taxon>Fungi incertae sedis</taxon>
        <taxon>Blastocladiomycota</taxon>
        <taxon>Blastocladiomycetes</taxon>
        <taxon>Blastocladiales</taxon>
        <taxon>Catenariaceae</taxon>
        <taxon>Catenaria</taxon>
    </lineage>
</organism>
<evidence type="ECO:0000313" key="7">
    <source>
        <dbReference type="EMBL" id="ORZ35389.1"/>
    </source>
</evidence>
<keyword evidence="3" id="KW-0809">Transit peptide</keyword>
<evidence type="ECO:0000313" key="8">
    <source>
        <dbReference type="Proteomes" id="UP000193411"/>
    </source>
</evidence>
<sequence>MPPKRKSTTKPLPATATAPAAAPTMHSSPLLTQASSMLRAASTARPAAASLGLRAAALAAPGLPSYVSPTPPNFEDKYKEKLLARAQAQGYASIEEMMAAYRARRDAEEAEAKQRAIEEEKRAAEADLAAEGVGGTGVLPPHVKPLGDILHLDKIKDESPEFIEQLWIAGHVGKKNIAAVIPKETYVVMHARAKKYPMFVLPVFKGDDAETFLLQHSGHQSFFTSMLAYKTHGAEAPVLFTLTYYTDLMDSKGIVFVHGEGDVNTCSLETQKRLTQGMRNFYVDQEYALVEQMYTAPADFDFDNVLAVVRARMEAKKNQAAVENHTEGTAEAAEATTCGRTHNTCARRDREPVYG</sequence>
<proteinExistence type="inferred from homology"/>
<evidence type="ECO:0000256" key="1">
    <source>
        <dbReference type="ARBA" id="ARBA00004173"/>
    </source>
</evidence>
<dbReference type="EMBL" id="MCFL01000022">
    <property type="protein sequence ID" value="ORZ35389.1"/>
    <property type="molecule type" value="Genomic_DNA"/>
</dbReference>
<feature type="region of interest" description="Disordered" evidence="6">
    <location>
        <begin position="1"/>
        <end position="30"/>
    </location>
</feature>
<keyword evidence="5" id="KW-0175">Coiled coil</keyword>
<evidence type="ECO:0000256" key="5">
    <source>
        <dbReference type="SAM" id="Coils"/>
    </source>
</evidence>
<comment type="similarity">
    <text evidence="2">Belongs to the ATP11 family.</text>
</comment>
<keyword evidence="8" id="KW-1185">Reference proteome</keyword>
<dbReference type="STRING" id="765915.A0A1Y2HLE8"/>
<dbReference type="PANTHER" id="PTHR13126:SF0">
    <property type="entry name" value="ATP SYNTHASE MITOCHONDRIAL F1 COMPLEX ASSEMBLY FACTOR 1"/>
    <property type="match status" value="1"/>
</dbReference>
<name>A0A1Y2HLE8_9FUNG</name>
<comment type="caution">
    <text evidence="7">The sequence shown here is derived from an EMBL/GenBank/DDBJ whole genome shotgun (WGS) entry which is preliminary data.</text>
</comment>
<feature type="compositionally biased region" description="Low complexity" evidence="6">
    <location>
        <begin position="9"/>
        <end position="24"/>
    </location>
</feature>
<dbReference type="GO" id="GO:0033615">
    <property type="term" value="P:mitochondrial proton-transporting ATP synthase complex assembly"/>
    <property type="evidence" value="ECO:0007669"/>
    <property type="project" value="TreeGrafter"/>
</dbReference>
<dbReference type="InterPro" id="IPR010591">
    <property type="entry name" value="ATP11"/>
</dbReference>
<dbReference type="GO" id="GO:0005739">
    <property type="term" value="C:mitochondrion"/>
    <property type="evidence" value="ECO:0007669"/>
    <property type="project" value="UniProtKB-SubCell"/>
</dbReference>
<accession>A0A1Y2HLE8</accession>
<dbReference type="PANTHER" id="PTHR13126">
    <property type="entry name" value="CHAPERONE ATP11"/>
    <property type="match status" value="1"/>
</dbReference>